<dbReference type="EMBL" id="JACIFF010000010">
    <property type="protein sequence ID" value="MBB4080910.1"/>
    <property type="molecule type" value="Genomic_DNA"/>
</dbReference>
<evidence type="ECO:0000313" key="3">
    <source>
        <dbReference type="Proteomes" id="UP000576209"/>
    </source>
</evidence>
<reference evidence="2 3" key="1">
    <citation type="submission" date="2020-08" db="EMBL/GenBank/DDBJ databases">
        <title>Genomic Encyclopedia of Type Strains, Phase IV (KMG-IV): sequencing the most valuable type-strain genomes for metagenomic binning, comparative biology and taxonomic classification.</title>
        <authorList>
            <person name="Goeker M."/>
        </authorList>
    </citation>
    <scope>NUCLEOTIDE SEQUENCE [LARGE SCALE GENOMIC DNA]</scope>
    <source>
        <strain evidence="2 3">DSM 105137</strain>
    </source>
</reference>
<dbReference type="InterPro" id="IPR002798">
    <property type="entry name" value="SpoIIM-like"/>
</dbReference>
<accession>A0A840E796</accession>
<feature type="transmembrane region" description="Helical" evidence="1">
    <location>
        <begin position="403"/>
        <end position="421"/>
    </location>
</feature>
<name>A0A840E796_9BACT</name>
<dbReference type="PANTHER" id="PTHR35337:SF1">
    <property type="entry name" value="SLR1478 PROTEIN"/>
    <property type="match status" value="1"/>
</dbReference>
<feature type="transmembrane region" description="Helical" evidence="1">
    <location>
        <begin position="454"/>
        <end position="473"/>
    </location>
</feature>
<feature type="transmembrane region" description="Helical" evidence="1">
    <location>
        <begin position="166"/>
        <end position="188"/>
    </location>
</feature>
<feature type="transmembrane region" description="Helical" evidence="1">
    <location>
        <begin position="305"/>
        <end position="323"/>
    </location>
</feature>
<organism evidence="2 3">
    <name type="scientific">Neolewinella aquimaris</name>
    <dbReference type="NCBI Taxonomy" id="1835722"/>
    <lineage>
        <taxon>Bacteria</taxon>
        <taxon>Pseudomonadati</taxon>
        <taxon>Bacteroidota</taxon>
        <taxon>Saprospiria</taxon>
        <taxon>Saprospirales</taxon>
        <taxon>Lewinellaceae</taxon>
        <taxon>Neolewinella</taxon>
    </lineage>
</organism>
<dbReference type="Pfam" id="PF01944">
    <property type="entry name" value="SpoIIM"/>
    <property type="match status" value="2"/>
</dbReference>
<evidence type="ECO:0000256" key="1">
    <source>
        <dbReference type="SAM" id="Phobius"/>
    </source>
</evidence>
<dbReference type="PANTHER" id="PTHR35337">
    <property type="entry name" value="SLR1478 PROTEIN"/>
    <property type="match status" value="1"/>
</dbReference>
<feature type="transmembrane region" description="Helical" evidence="1">
    <location>
        <begin position="335"/>
        <end position="352"/>
    </location>
</feature>
<keyword evidence="1" id="KW-1133">Transmembrane helix</keyword>
<proteinExistence type="predicted"/>
<protein>
    <submittedName>
        <fullName evidence="2">Putative membrane protein SpoIIM required for sporulation</fullName>
    </submittedName>
</protein>
<dbReference type="RefSeq" id="WP_183497134.1">
    <property type="nucleotide sequence ID" value="NZ_JACIFF010000010.1"/>
</dbReference>
<feature type="transmembrane region" description="Helical" evidence="1">
    <location>
        <begin position="602"/>
        <end position="622"/>
    </location>
</feature>
<keyword evidence="1" id="KW-0472">Membrane</keyword>
<feature type="transmembrane region" description="Helical" evidence="1">
    <location>
        <begin position="546"/>
        <end position="567"/>
    </location>
</feature>
<feature type="transmembrane region" description="Helical" evidence="1">
    <location>
        <begin position="97"/>
        <end position="117"/>
    </location>
</feature>
<feature type="transmembrane region" description="Helical" evidence="1">
    <location>
        <begin position="493"/>
        <end position="509"/>
    </location>
</feature>
<keyword evidence="3" id="KW-1185">Reference proteome</keyword>
<evidence type="ECO:0000313" key="2">
    <source>
        <dbReference type="EMBL" id="MBB4080910.1"/>
    </source>
</evidence>
<feature type="transmembrane region" description="Helical" evidence="1">
    <location>
        <begin position="515"/>
        <end position="534"/>
    </location>
</feature>
<dbReference type="Proteomes" id="UP000576209">
    <property type="component" value="Unassembled WGS sequence"/>
</dbReference>
<comment type="caution">
    <text evidence="2">The sequence shown here is derived from an EMBL/GenBank/DDBJ whole genome shotgun (WGS) entry which is preliminary data.</text>
</comment>
<sequence>MRETDFIERNKDKWERYEEALKRSDQDPELLSELYVHTTDDLSISRTFFPNRSVRVYLNGLAQRTFLRIYRGRRGELSRFLTFWTDELPRTVYHNRLPLAIALAVFLLSMLIGILSYRIDPDFAEMILGADYVRMTEANIADGDPMAVYGSQDEFGMALHITLNNLFVALLTFVVGAFFCVGSIVMLVRNGVMLGVFQYFFYARGDYSAPELDPATGWLLRGLSWLLTAGGDGLERVFATAFYLASGSDVFRESLLTIWIHGALEISSIVIAGGAGITMGSGLLFPDTLTRLQAFGRSARAGIKIMLGTVPLFIVAGFLEGYVTRQTDLPDGLRFAFILFCFLFVGWYYIVYPRTVAKRGEPSLPAGRVSVVESRPRKFWTIRSTGEQLSLTFAVLRNNLGRLLSGALLLALVYCLLSFSFGGPAEYRYQFVAYLFGDFENFYELTASFGRGRALSFSVLVALGFYGMFRLALDLLYRYTDLVPTARSSARELRLLAVCGLLALGLSFSGAAVALVVFLTFPFLVTLGVSGYIGGPSPAGVFRMTYTNLAVSYGLFFLIILVAFPLIYLLDTVIGQFFFAFLDWIVYTDASTIDARNVVLQAFCYYFLFVLVFCSWVVAFAASLGTLQEIETAAELRQSIQKLGRKRRLRGMERE</sequence>
<gene>
    <name evidence="2" type="ORF">GGR28_003549</name>
</gene>
<dbReference type="AlphaFoldDB" id="A0A840E796"/>
<keyword evidence="1" id="KW-0812">Transmembrane</keyword>